<evidence type="ECO:0000259" key="5">
    <source>
        <dbReference type="SMART" id="SM00382"/>
    </source>
</evidence>
<name>A0AAP9KSI9_9BACL</name>
<dbReference type="InterPro" id="IPR003593">
    <property type="entry name" value="AAA+_ATPase"/>
</dbReference>
<gene>
    <name evidence="6" type="ORF">FOC49_00795</name>
</gene>
<reference evidence="6 7" key="1">
    <citation type="submission" date="2019-11" db="EMBL/GenBank/DDBJ databases">
        <title>FDA dAtabase for Regulatory Grade micrObial Sequences (FDA-ARGOS): Supporting development and validation of Infectious Disease Dx tests.</title>
        <authorList>
            <person name="Turner S."/>
            <person name="Byrd R."/>
            <person name="Tallon L."/>
            <person name="Sadzewicz L."/>
            <person name="Vavikolanu K."/>
            <person name="Mehta A."/>
            <person name="Aluvathingal J."/>
            <person name="Nadendla S."/>
            <person name="Myers T."/>
            <person name="Yan Y."/>
            <person name="Sichtig H."/>
        </authorList>
    </citation>
    <scope>NUCLEOTIDE SEQUENCE [LARGE SCALE GENOMIC DNA]</scope>
    <source>
        <strain evidence="6 7">FDAARGOS_741</strain>
    </source>
</reference>
<dbReference type="InterPro" id="IPR050611">
    <property type="entry name" value="ABCF"/>
</dbReference>
<dbReference type="PANTHER" id="PTHR19211:SF100">
    <property type="entry name" value="RIBOSOME PROTECTION PROTEIN VMLR"/>
    <property type="match status" value="1"/>
</dbReference>
<keyword evidence="1" id="KW-0677">Repeat</keyword>
<feature type="domain" description="AAA+ ATPase" evidence="5">
    <location>
        <begin position="27"/>
        <end position="148"/>
    </location>
</feature>
<dbReference type="CDD" id="cd03221">
    <property type="entry name" value="ABCF_EF-3"/>
    <property type="match status" value="1"/>
</dbReference>
<keyword evidence="4" id="KW-0175">Coiled coil</keyword>
<dbReference type="RefSeq" id="WP_004633573.1">
    <property type="nucleotide sequence ID" value="NZ_CP046314.1"/>
</dbReference>
<dbReference type="GO" id="GO:0016887">
    <property type="term" value="F:ATP hydrolysis activity"/>
    <property type="evidence" value="ECO:0007669"/>
    <property type="project" value="InterPro"/>
</dbReference>
<dbReference type="SUPFAM" id="SSF52540">
    <property type="entry name" value="P-loop containing nucleoside triphosphate hydrolases"/>
    <property type="match status" value="2"/>
</dbReference>
<dbReference type="AlphaFoldDB" id="A0AAP9KSI9"/>
<organism evidence="6 7">
    <name type="scientific">Gemella morbillorum</name>
    <dbReference type="NCBI Taxonomy" id="29391"/>
    <lineage>
        <taxon>Bacteria</taxon>
        <taxon>Bacillati</taxon>
        <taxon>Bacillota</taxon>
        <taxon>Bacilli</taxon>
        <taxon>Bacillales</taxon>
        <taxon>Gemellaceae</taxon>
        <taxon>Gemella</taxon>
    </lineage>
</organism>
<dbReference type="Proteomes" id="UP000425411">
    <property type="component" value="Chromosome"/>
</dbReference>
<accession>A0AAP9KSI9</accession>
<dbReference type="SMART" id="SM00382">
    <property type="entry name" value="AAA"/>
    <property type="match status" value="2"/>
</dbReference>
<evidence type="ECO:0000256" key="1">
    <source>
        <dbReference type="ARBA" id="ARBA00022737"/>
    </source>
</evidence>
<keyword evidence="3 6" id="KW-0067">ATP-binding</keyword>
<dbReference type="Pfam" id="PF00005">
    <property type="entry name" value="ABC_tran"/>
    <property type="match status" value="2"/>
</dbReference>
<evidence type="ECO:0000313" key="6">
    <source>
        <dbReference type="EMBL" id="QGS08516.1"/>
    </source>
</evidence>
<evidence type="ECO:0000256" key="4">
    <source>
        <dbReference type="SAM" id="Coils"/>
    </source>
</evidence>
<evidence type="ECO:0000313" key="7">
    <source>
        <dbReference type="Proteomes" id="UP000425411"/>
    </source>
</evidence>
<protein>
    <submittedName>
        <fullName evidence="6">ATP-binding cassette domain-containing protein</fullName>
    </submittedName>
</protein>
<proteinExistence type="predicted"/>
<evidence type="ECO:0000256" key="2">
    <source>
        <dbReference type="ARBA" id="ARBA00022741"/>
    </source>
</evidence>
<keyword evidence="7" id="KW-1185">Reference proteome</keyword>
<dbReference type="EMBL" id="CP046314">
    <property type="protein sequence ID" value="QGS08516.1"/>
    <property type="molecule type" value="Genomic_DNA"/>
</dbReference>
<feature type="coiled-coil region" evidence="4">
    <location>
        <begin position="160"/>
        <end position="194"/>
    </location>
</feature>
<dbReference type="GO" id="GO:0005524">
    <property type="term" value="F:ATP binding"/>
    <property type="evidence" value="ECO:0007669"/>
    <property type="project" value="UniProtKB-KW"/>
</dbReference>
<feature type="domain" description="AAA+ ATPase" evidence="5">
    <location>
        <begin position="291"/>
        <end position="448"/>
    </location>
</feature>
<dbReference type="Gene3D" id="3.40.50.300">
    <property type="entry name" value="P-loop containing nucleotide triphosphate hydrolases"/>
    <property type="match status" value="3"/>
</dbReference>
<dbReference type="InterPro" id="IPR027417">
    <property type="entry name" value="P-loop_NTPase"/>
</dbReference>
<sequence length="453" mass="52677">MILHIKNRELERHGKLLCKIKNISLNEGDIVGIIGKNGSGKTSLLKEIYEDIQNDKRNKGSVEFLQFNENLNLDKSGGEMVVQKILEHFANDKGIYLLDEPTTYLDSANVNKIVNLINKKNSTFCIATHDRSFLEKVCTKLWIIEQGELVEFNGNYTEYKEQKEIKISEYNSELKKYQKETRKIRDTIRNMKEEQQGKTLGKPKNMMASDYRIIGTKTKITQNQKKMQKNILKQEEKLNSLSKPKKIEEEYDISFLNIFNKRSKRSFYIEEKEFFINGKCLWMTTNLSFSSGDKVMLVGKNGSGKTTFLNYIKEQIPNNFKVAYFEQNNLEIFEKEKTVLSFIRNITDIEEKELRNILALLNFRGTDINKKVSVLSNGEKVKLYFISLLFQETDVLLLDELTNFLDIVTIEAVEKILSKYPGILIMVSHDSQFVKNVATKVIELNSKEILRFR</sequence>
<dbReference type="InterPro" id="IPR003439">
    <property type="entry name" value="ABC_transporter-like_ATP-bd"/>
</dbReference>
<dbReference type="PANTHER" id="PTHR19211">
    <property type="entry name" value="ATP-BINDING TRANSPORT PROTEIN-RELATED"/>
    <property type="match status" value="1"/>
</dbReference>
<evidence type="ECO:0000256" key="3">
    <source>
        <dbReference type="ARBA" id="ARBA00022840"/>
    </source>
</evidence>
<keyword evidence="2" id="KW-0547">Nucleotide-binding</keyword>